<evidence type="ECO:0000313" key="1">
    <source>
        <dbReference type="EMBL" id="MFI7845960.1"/>
    </source>
</evidence>
<proteinExistence type="predicted"/>
<gene>
    <name evidence="1" type="ORF">ACIF0M_10525</name>
</gene>
<protein>
    <submittedName>
        <fullName evidence="1">Uncharacterized protein</fullName>
    </submittedName>
</protein>
<reference evidence="1 2" key="1">
    <citation type="submission" date="2024-08" db="EMBL/GenBank/DDBJ databases">
        <authorList>
            <person name="Vancuren S.J."/>
            <person name="Allen-Vercoe E."/>
        </authorList>
    </citation>
    <scope>NUCLEOTIDE SEQUENCE [LARGE SCALE GENOMIC DNA]</scope>
    <source>
        <strain evidence="1 2">16-6-I_42_FAA</strain>
    </source>
</reference>
<accession>A0ABW8AZX2</accession>
<organism evidence="1 2">
    <name type="scientific">Dorea amylophila</name>
    <dbReference type="NCBI Taxonomy" id="2981789"/>
    <lineage>
        <taxon>Bacteria</taxon>
        <taxon>Bacillati</taxon>
        <taxon>Bacillota</taxon>
        <taxon>Clostridia</taxon>
        <taxon>Lachnospirales</taxon>
        <taxon>Lachnospiraceae</taxon>
        <taxon>Dorea</taxon>
    </lineage>
</organism>
<dbReference type="Proteomes" id="UP001614216">
    <property type="component" value="Unassembled WGS sequence"/>
</dbReference>
<sequence length="54" mass="6440">MSQITDWLTVIEHNYFILWHRKSAGTSWGVYDQFASYIITDWNTCNAWMEHKGS</sequence>
<keyword evidence="2" id="KW-1185">Reference proteome</keyword>
<evidence type="ECO:0000313" key="2">
    <source>
        <dbReference type="Proteomes" id="UP001614216"/>
    </source>
</evidence>
<dbReference type="EMBL" id="JBITRD010000011">
    <property type="protein sequence ID" value="MFI7845960.1"/>
    <property type="molecule type" value="Genomic_DNA"/>
</dbReference>
<dbReference type="RefSeq" id="WP_396570067.1">
    <property type="nucleotide sequence ID" value="NZ_JBITRD010000011.1"/>
</dbReference>
<comment type="caution">
    <text evidence="1">The sequence shown here is derived from an EMBL/GenBank/DDBJ whole genome shotgun (WGS) entry which is preliminary data.</text>
</comment>
<name>A0ABW8AZX2_9FIRM</name>